<sequence>MTAPTDPGPAGSASAGSVPLVELIRGDLREGVHHGSVVVLGPDGSVLHSAGDVTTPMFPRSSNKPAQVAGMLRAGLDLPDDADLAMAAASHNGEPAHLFRIRELLDRHDLAEDALQCPADWPLREADRDERAAERSGKQRITMNCSGKHAAMLATCVQRGWTTEDYLDAKHPLQVTLHGTIAGLAGEPIAATSVDGCGAPLLAMSLTGLARSFTNLVTAGHPQRRVADAMRTHPWLVAGTGREDTRLMQAVPGLLSKSGAEGVLAMALPDGHAIAMKISDGAARARVPVAIGALRALGRADAGEVDSEELAALAEEPLFGGGKPVGTVRLLSGVFG</sequence>
<dbReference type="PANTHER" id="PTHR42110">
    <property type="entry name" value="L-ASPARAGINASE, PUTATIVE (AFU_ORTHOLOGUE AFUA_3G11890)-RELATED"/>
    <property type="match status" value="1"/>
</dbReference>
<proteinExistence type="predicted"/>
<evidence type="ECO:0000313" key="1">
    <source>
        <dbReference type="EMBL" id="MDR7302202.1"/>
    </source>
</evidence>
<organism evidence="1 2">
    <name type="scientific">Haloactinomyces albus</name>
    <dbReference type="NCBI Taxonomy" id="1352928"/>
    <lineage>
        <taxon>Bacteria</taxon>
        <taxon>Bacillati</taxon>
        <taxon>Actinomycetota</taxon>
        <taxon>Actinomycetes</taxon>
        <taxon>Actinopolysporales</taxon>
        <taxon>Actinopolysporaceae</taxon>
        <taxon>Haloactinomyces</taxon>
    </lineage>
</organism>
<reference evidence="1" key="1">
    <citation type="submission" date="2023-07" db="EMBL/GenBank/DDBJ databases">
        <title>Sequencing the genomes of 1000 actinobacteria strains.</title>
        <authorList>
            <person name="Klenk H.-P."/>
        </authorList>
    </citation>
    <scope>NUCLEOTIDE SEQUENCE</scope>
    <source>
        <strain evidence="1">DSM 45977</strain>
    </source>
</reference>
<dbReference type="PANTHER" id="PTHR42110:SF1">
    <property type="entry name" value="L-ASPARAGINASE, PUTATIVE (AFU_ORTHOLOGUE AFUA_3G11890)-RELATED"/>
    <property type="match status" value="1"/>
</dbReference>
<evidence type="ECO:0000313" key="2">
    <source>
        <dbReference type="Proteomes" id="UP001180845"/>
    </source>
</evidence>
<protein>
    <submittedName>
        <fullName evidence="1">L-asparaginase II</fullName>
    </submittedName>
</protein>
<comment type="caution">
    <text evidence="1">The sequence shown here is derived from an EMBL/GenBank/DDBJ whole genome shotgun (WGS) entry which is preliminary data.</text>
</comment>
<dbReference type="RefSeq" id="WP_310273534.1">
    <property type="nucleotide sequence ID" value="NZ_JAVDXW010000001.1"/>
</dbReference>
<accession>A0AAE4CNM8</accession>
<dbReference type="EMBL" id="JAVDXW010000001">
    <property type="protein sequence ID" value="MDR7302202.1"/>
    <property type="molecule type" value="Genomic_DNA"/>
</dbReference>
<keyword evidence="2" id="KW-1185">Reference proteome</keyword>
<gene>
    <name evidence="1" type="ORF">JOF55_002383</name>
</gene>
<dbReference type="InterPro" id="IPR010349">
    <property type="entry name" value="Asparaginase_II"/>
</dbReference>
<dbReference type="AlphaFoldDB" id="A0AAE4CNM8"/>
<dbReference type="Proteomes" id="UP001180845">
    <property type="component" value="Unassembled WGS sequence"/>
</dbReference>
<dbReference type="Pfam" id="PF06089">
    <property type="entry name" value="Asparaginase_II"/>
    <property type="match status" value="1"/>
</dbReference>
<name>A0AAE4CNM8_9ACTN</name>